<organism evidence="8 9">
    <name type="scientific">Aureococcus anophagefferens</name>
    <name type="common">Harmful bloom alga</name>
    <dbReference type="NCBI Taxonomy" id="44056"/>
    <lineage>
        <taxon>Eukaryota</taxon>
        <taxon>Sar</taxon>
        <taxon>Stramenopiles</taxon>
        <taxon>Ochrophyta</taxon>
        <taxon>Pelagophyceae</taxon>
        <taxon>Pelagomonadales</taxon>
        <taxon>Pelagomonadaceae</taxon>
        <taxon>Aureococcus</taxon>
    </lineage>
</organism>
<evidence type="ECO:0000313" key="8">
    <source>
        <dbReference type="EMBL" id="KAK7241397.1"/>
    </source>
</evidence>
<evidence type="ECO:0000313" key="9">
    <source>
        <dbReference type="Proteomes" id="UP001363151"/>
    </source>
</evidence>
<sequence>MVKTRKQKAEAKEDEAEAEPEVVVEKKKKSKDKKEAAPAKKKSKGLLGGWLNMSTLATLAACAYVGVAFTNFSRLLDPLNNLPPDVWARSGRVKPLWPENSTLTVEVAISTLAVLSADVMRNASLYEQSTAIAWRATGVELSTATEPQKKPLQLCARGSDAGACGREALERQRTDAGPGFLAKLFGAEREAPRDRVDLPPMAWEALRTNGTLYLHSAITNEAAGGRWSGLADADHRRTARVPSIPLVKYEPEPTGSAAQKKRKLLGDVAPWLASLGPPAPWAPTYSGVPGAMCGKWKPEAAVRVVAEFREWPDALQMPGMQRLRERQPGGGSILKYAPPTYADEIGLTSDKYVLVNDTIDALPLALSFAPLSFARWQLIARMEEGLQDQKEDFGFTDNDIDDVRRLIADTQTWLLAVTMLASVLHLLFEFLAFKSDVEFWQKNTSLRGLSARSVVVDLFSQIVVLAYLVDQGASLLVSVPAFGAILIQAWKVEKATGVRLSWSSPYCLKCHRLDALAEAAADSGDAAGDALDRETLRVDRLTTSYLGLVLAPLVLGYACKTLVYDAHLGWYSWALGAATSAVYTGGFILMTPQLALNYSLKSVSHLPWKLLCFRFVNTFIDDLFAFVIKMPMMHRVSCFRDDVVFVIYLYQRRIYKVDAARSTAMEDEAH</sequence>
<feature type="transmembrane region" description="Helical" evidence="7">
    <location>
        <begin position="545"/>
        <end position="564"/>
    </location>
</feature>
<keyword evidence="9" id="KW-1185">Reference proteome</keyword>
<evidence type="ECO:0000256" key="2">
    <source>
        <dbReference type="ARBA" id="ARBA00009310"/>
    </source>
</evidence>
<name>A0ABR1FYR6_AURAN</name>
<protein>
    <submittedName>
        <fullName evidence="8">Apoptotic protein</fullName>
    </submittedName>
</protein>
<evidence type="ECO:0000256" key="4">
    <source>
        <dbReference type="ARBA" id="ARBA00022989"/>
    </source>
</evidence>
<evidence type="ECO:0000256" key="7">
    <source>
        <dbReference type="SAM" id="Phobius"/>
    </source>
</evidence>
<gene>
    <name evidence="8" type="primary">CLPTM1L</name>
    <name evidence="8" type="ORF">SO694_00059131</name>
</gene>
<accession>A0ABR1FYR6</accession>
<dbReference type="PANTHER" id="PTHR21347">
    <property type="entry name" value="CLEFT LIP AND PALATE ASSOCIATED TRANSMEMBRANE PROTEIN-RELATED"/>
    <property type="match status" value="1"/>
</dbReference>
<feature type="compositionally biased region" description="Acidic residues" evidence="6">
    <location>
        <begin position="12"/>
        <end position="22"/>
    </location>
</feature>
<comment type="subcellular location">
    <subcellularLocation>
        <location evidence="1">Membrane</location>
        <topology evidence="1">Multi-pass membrane protein</topology>
    </subcellularLocation>
</comment>
<keyword evidence="5 7" id="KW-0472">Membrane</keyword>
<proteinExistence type="inferred from homology"/>
<reference evidence="8 9" key="1">
    <citation type="submission" date="2024-03" db="EMBL/GenBank/DDBJ databases">
        <title>Aureococcus anophagefferens CCMP1851 and Kratosvirus quantuckense: Draft genome of a second virus-susceptible host strain in the model system.</title>
        <authorList>
            <person name="Chase E."/>
            <person name="Truchon A.R."/>
            <person name="Schepens W."/>
            <person name="Wilhelm S.W."/>
        </authorList>
    </citation>
    <scope>NUCLEOTIDE SEQUENCE [LARGE SCALE GENOMIC DNA]</scope>
    <source>
        <strain evidence="8 9">CCMP1851</strain>
    </source>
</reference>
<dbReference type="PANTHER" id="PTHR21347:SF0">
    <property type="entry name" value="LIPID SCRAMBLASE CLPTM1L"/>
    <property type="match status" value="1"/>
</dbReference>
<dbReference type="EMBL" id="JBBJCI010000202">
    <property type="protein sequence ID" value="KAK7241397.1"/>
    <property type="molecule type" value="Genomic_DNA"/>
</dbReference>
<keyword evidence="4 7" id="KW-1133">Transmembrane helix</keyword>
<dbReference type="InterPro" id="IPR008429">
    <property type="entry name" value="CLPTM1"/>
</dbReference>
<dbReference type="Proteomes" id="UP001363151">
    <property type="component" value="Unassembled WGS sequence"/>
</dbReference>
<feature type="region of interest" description="Disordered" evidence="6">
    <location>
        <begin position="1"/>
        <end position="39"/>
    </location>
</feature>
<comment type="similarity">
    <text evidence="2">Belongs to the CLPTM1 family.</text>
</comment>
<feature type="transmembrane region" description="Helical" evidence="7">
    <location>
        <begin position="570"/>
        <end position="591"/>
    </location>
</feature>
<evidence type="ECO:0000256" key="1">
    <source>
        <dbReference type="ARBA" id="ARBA00004141"/>
    </source>
</evidence>
<evidence type="ECO:0000256" key="6">
    <source>
        <dbReference type="SAM" id="MobiDB-lite"/>
    </source>
</evidence>
<feature type="transmembrane region" description="Helical" evidence="7">
    <location>
        <begin position="50"/>
        <end position="72"/>
    </location>
</feature>
<dbReference type="Pfam" id="PF05602">
    <property type="entry name" value="CLPTM1"/>
    <property type="match status" value="1"/>
</dbReference>
<evidence type="ECO:0000256" key="5">
    <source>
        <dbReference type="ARBA" id="ARBA00023136"/>
    </source>
</evidence>
<evidence type="ECO:0000256" key="3">
    <source>
        <dbReference type="ARBA" id="ARBA00022692"/>
    </source>
</evidence>
<comment type="caution">
    <text evidence="8">The sequence shown here is derived from an EMBL/GenBank/DDBJ whole genome shotgun (WGS) entry which is preliminary data.</text>
</comment>
<keyword evidence="3 7" id="KW-0812">Transmembrane</keyword>